<gene>
    <name evidence="4" type="ORF">C487_08307</name>
</gene>
<dbReference type="AlphaFoldDB" id="L9Z0D8"/>
<evidence type="ECO:0000256" key="1">
    <source>
        <dbReference type="SAM" id="MobiDB-lite"/>
    </source>
</evidence>
<evidence type="ECO:0000313" key="4">
    <source>
        <dbReference type="EMBL" id="ELY78628.1"/>
    </source>
</evidence>
<dbReference type="EMBL" id="AOII01000044">
    <property type="protein sequence ID" value="ELY78628.1"/>
    <property type="molecule type" value="Genomic_DNA"/>
</dbReference>
<keyword evidence="2" id="KW-1133">Transmembrane helix</keyword>
<feature type="domain" description="DUF2061" evidence="3">
    <location>
        <begin position="39"/>
        <end position="89"/>
    </location>
</feature>
<feature type="transmembrane region" description="Helical" evidence="2">
    <location>
        <begin position="41"/>
        <end position="59"/>
    </location>
</feature>
<sequence length="91" mass="9564">MGDAAMTDAGSPRVESGLSGVADRSRPLLERGGRARALCKALCYRVLMLCTTLVIALAVTGDPGTAIDLGVATTVVKTATYYGYERLWNAL</sequence>
<dbReference type="Pfam" id="PF09834">
    <property type="entry name" value="DUF2061"/>
    <property type="match status" value="1"/>
</dbReference>
<evidence type="ECO:0000259" key="3">
    <source>
        <dbReference type="Pfam" id="PF09834"/>
    </source>
</evidence>
<keyword evidence="2" id="KW-0812">Transmembrane</keyword>
<accession>L9Z0D8</accession>
<evidence type="ECO:0000313" key="5">
    <source>
        <dbReference type="Proteomes" id="UP000011618"/>
    </source>
</evidence>
<comment type="caution">
    <text evidence="4">The sequence shown here is derived from an EMBL/GenBank/DDBJ whole genome shotgun (WGS) entry which is preliminary data.</text>
</comment>
<dbReference type="Proteomes" id="UP000011618">
    <property type="component" value="Unassembled WGS sequence"/>
</dbReference>
<keyword evidence="2" id="KW-0472">Membrane</keyword>
<feature type="region of interest" description="Disordered" evidence="1">
    <location>
        <begin position="1"/>
        <end position="20"/>
    </location>
</feature>
<dbReference type="eggNOG" id="arCOG08188">
    <property type="taxonomic scope" value="Archaea"/>
</dbReference>
<evidence type="ECO:0000256" key="2">
    <source>
        <dbReference type="SAM" id="Phobius"/>
    </source>
</evidence>
<reference evidence="4 5" key="1">
    <citation type="journal article" date="2014" name="PLoS Genet.">
        <title>Phylogenetically driven sequencing of extremely halophilic archaea reveals strategies for static and dynamic osmo-response.</title>
        <authorList>
            <person name="Becker E.A."/>
            <person name="Seitzer P.M."/>
            <person name="Tritt A."/>
            <person name="Larsen D."/>
            <person name="Krusor M."/>
            <person name="Yao A.I."/>
            <person name="Wu D."/>
            <person name="Madern D."/>
            <person name="Eisen J.A."/>
            <person name="Darling A.E."/>
            <person name="Facciotti M.T."/>
        </authorList>
    </citation>
    <scope>NUCLEOTIDE SEQUENCE [LARGE SCALE GENOMIC DNA]</scope>
    <source>
        <strain evidence="4 5">DSM 3751</strain>
    </source>
</reference>
<dbReference type="InterPro" id="IPR018638">
    <property type="entry name" value="DUF2061_membrane"/>
</dbReference>
<dbReference type="PATRIC" id="fig|1227495.3.peg.1674"/>
<organism evidence="4 5">
    <name type="scientific">Natrinema pallidum DSM 3751</name>
    <dbReference type="NCBI Taxonomy" id="1227495"/>
    <lineage>
        <taxon>Archaea</taxon>
        <taxon>Methanobacteriati</taxon>
        <taxon>Methanobacteriota</taxon>
        <taxon>Stenosarchaea group</taxon>
        <taxon>Halobacteria</taxon>
        <taxon>Halobacteriales</taxon>
        <taxon>Natrialbaceae</taxon>
        <taxon>Natrinema</taxon>
    </lineage>
</organism>
<name>L9Z0D8_9EURY</name>
<proteinExistence type="predicted"/>
<protein>
    <recommendedName>
        <fullName evidence="3">DUF2061 domain-containing protein</fullName>
    </recommendedName>
</protein>